<evidence type="ECO:0000256" key="1">
    <source>
        <dbReference type="SAM" id="MobiDB-lite"/>
    </source>
</evidence>
<dbReference type="OrthoDB" id="115898at2759"/>
<reference evidence="2" key="1">
    <citation type="submission" date="2021-01" db="EMBL/GenBank/DDBJ databases">
        <title>Phytophthora aleatoria, a newly-described species from Pinus radiata is distinct from Phytophthora cactorum isolates based on comparative genomics.</title>
        <authorList>
            <person name="Mcdougal R."/>
            <person name="Panda P."/>
            <person name="Williams N."/>
            <person name="Studholme D.J."/>
        </authorList>
    </citation>
    <scope>NUCLEOTIDE SEQUENCE</scope>
    <source>
        <strain evidence="2">NZFS 3830</strain>
    </source>
</reference>
<comment type="caution">
    <text evidence="2">The sequence shown here is derived from an EMBL/GenBank/DDBJ whole genome shotgun (WGS) entry which is preliminary data.</text>
</comment>
<proteinExistence type="predicted"/>
<dbReference type="Proteomes" id="UP000688947">
    <property type="component" value="Unassembled WGS sequence"/>
</dbReference>
<dbReference type="EMBL" id="JAENGZ010001185">
    <property type="protein sequence ID" value="KAG6949941.1"/>
    <property type="molecule type" value="Genomic_DNA"/>
</dbReference>
<evidence type="ECO:0000313" key="2">
    <source>
        <dbReference type="EMBL" id="KAG6949941.1"/>
    </source>
</evidence>
<feature type="region of interest" description="Disordered" evidence="1">
    <location>
        <begin position="149"/>
        <end position="178"/>
    </location>
</feature>
<evidence type="ECO:0000313" key="3">
    <source>
        <dbReference type="Proteomes" id="UP000688947"/>
    </source>
</evidence>
<sequence length="229" mass="24869">MAGFPGSVRCSYSCGIAARDSMVAHEARRPTVQNADAACILYYKLSNKTVTWRRCDWCSVSVLSKNWRHHGGLCGEKVRVLARKSCHLATAPSMAARSCRTLVKWLKRKWAEYNSDMRATGNLELPVVEPPGLALMLEYWASSSGMNGQTLADNEEDTNTAEMEGNTSGGTKEAETVPTITAQSKTLGMKSMADSFQAMAAAMTTTAPHSATGDIVSAIDQRFEAMMQS</sequence>
<gene>
    <name evidence="2" type="ORF">JG687_00014543</name>
</gene>
<organism evidence="2 3">
    <name type="scientific">Phytophthora cactorum</name>
    <dbReference type="NCBI Taxonomy" id="29920"/>
    <lineage>
        <taxon>Eukaryota</taxon>
        <taxon>Sar</taxon>
        <taxon>Stramenopiles</taxon>
        <taxon>Oomycota</taxon>
        <taxon>Peronosporomycetes</taxon>
        <taxon>Peronosporales</taxon>
        <taxon>Peronosporaceae</taxon>
        <taxon>Phytophthora</taxon>
    </lineage>
</organism>
<accession>A0A8T1TXG5</accession>
<dbReference type="VEuPathDB" id="FungiDB:PC110_g2030"/>
<protein>
    <submittedName>
        <fullName evidence="2">Uncharacterized protein</fullName>
    </submittedName>
</protein>
<dbReference type="AlphaFoldDB" id="A0A8T1TXG5"/>
<name>A0A8T1TXG5_9STRA</name>